<keyword evidence="2" id="KW-1185">Reference proteome</keyword>
<name>A0A5C6AUX2_9BACT</name>
<dbReference type="Proteomes" id="UP000320176">
    <property type="component" value="Unassembled WGS sequence"/>
</dbReference>
<gene>
    <name evidence="1" type="ORF">Pla52n_39260</name>
</gene>
<proteinExistence type="predicted"/>
<evidence type="ECO:0000313" key="2">
    <source>
        <dbReference type="Proteomes" id="UP000320176"/>
    </source>
</evidence>
<accession>A0A5C6AUX2</accession>
<dbReference type="EMBL" id="SJPN01000004">
    <property type="protein sequence ID" value="TWU02866.1"/>
    <property type="molecule type" value="Genomic_DNA"/>
</dbReference>
<organism evidence="1 2">
    <name type="scientific">Stieleria varia</name>
    <dbReference type="NCBI Taxonomy" id="2528005"/>
    <lineage>
        <taxon>Bacteria</taxon>
        <taxon>Pseudomonadati</taxon>
        <taxon>Planctomycetota</taxon>
        <taxon>Planctomycetia</taxon>
        <taxon>Pirellulales</taxon>
        <taxon>Pirellulaceae</taxon>
        <taxon>Stieleria</taxon>
    </lineage>
</organism>
<evidence type="ECO:0000313" key="1">
    <source>
        <dbReference type="EMBL" id="TWU02866.1"/>
    </source>
</evidence>
<sequence length="38" mass="4317">MESLTRELAAQFHESERLQAAIRDNMQKLGFALPEVGE</sequence>
<reference evidence="1 2" key="1">
    <citation type="submission" date="2019-02" db="EMBL/GenBank/DDBJ databases">
        <title>Deep-cultivation of Planctomycetes and their phenomic and genomic characterization uncovers novel biology.</title>
        <authorList>
            <person name="Wiegand S."/>
            <person name="Jogler M."/>
            <person name="Boedeker C."/>
            <person name="Pinto D."/>
            <person name="Vollmers J."/>
            <person name="Rivas-Marin E."/>
            <person name="Kohn T."/>
            <person name="Peeters S.H."/>
            <person name="Heuer A."/>
            <person name="Rast P."/>
            <person name="Oberbeckmann S."/>
            <person name="Bunk B."/>
            <person name="Jeske O."/>
            <person name="Meyerdierks A."/>
            <person name="Storesund J.E."/>
            <person name="Kallscheuer N."/>
            <person name="Luecker S."/>
            <person name="Lage O.M."/>
            <person name="Pohl T."/>
            <person name="Merkel B.J."/>
            <person name="Hornburger P."/>
            <person name="Mueller R.-W."/>
            <person name="Bruemmer F."/>
            <person name="Labrenz M."/>
            <person name="Spormann A.M."/>
            <person name="Op Den Camp H."/>
            <person name="Overmann J."/>
            <person name="Amann R."/>
            <person name="Jetten M.S.M."/>
            <person name="Mascher T."/>
            <person name="Medema M.H."/>
            <person name="Devos D.P."/>
            <person name="Kaster A.-K."/>
            <person name="Ovreas L."/>
            <person name="Rohde M."/>
            <person name="Galperin M.Y."/>
            <person name="Jogler C."/>
        </authorList>
    </citation>
    <scope>NUCLEOTIDE SEQUENCE [LARGE SCALE GENOMIC DNA]</scope>
    <source>
        <strain evidence="1 2">Pla52n</strain>
    </source>
</reference>
<comment type="caution">
    <text evidence="1">The sequence shown here is derived from an EMBL/GenBank/DDBJ whole genome shotgun (WGS) entry which is preliminary data.</text>
</comment>
<dbReference type="AlphaFoldDB" id="A0A5C6AUX2"/>
<protein>
    <submittedName>
        <fullName evidence="1">Uncharacterized protein</fullName>
    </submittedName>
</protein>